<dbReference type="Proteomes" id="UP000321917">
    <property type="component" value="Unassembled WGS sequence"/>
</dbReference>
<feature type="binding site" evidence="4">
    <location>
        <position position="144"/>
    </location>
    <ligand>
        <name>a divalent metal cation</name>
        <dbReference type="ChEBI" id="CHEBI:60240"/>
        <label>2</label>
    </ligand>
</feature>
<dbReference type="RefSeq" id="WP_146800040.1">
    <property type="nucleotide sequence ID" value="NZ_VOLP01000018.1"/>
</dbReference>
<evidence type="ECO:0000313" key="5">
    <source>
        <dbReference type="EMBL" id="TWX57482.1"/>
    </source>
</evidence>
<reference evidence="6 8" key="1">
    <citation type="submission" date="2019-07" db="EMBL/GenBank/DDBJ databases">
        <title>Genomes of sea-ice associated Colwellia species.</title>
        <authorList>
            <person name="Bowman J.P."/>
        </authorList>
    </citation>
    <scope>NUCLEOTIDE SEQUENCE [LARGE SCALE GENOMIC DNA]</scope>
    <source>
        <strain evidence="5 7">ACAM 607</strain>
        <strain evidence="6 8">IC036</strain>
    </source>
</reference>
<evidence type="ECO:0000256" key="2">
    <source>
        <dbReference type="ARBA" id="ARBA00022723"/>
    </source>
</evidence>
<keyword evidence="7" id="KW-1185">Reference proteome</keyword>
<evidence type="ECO:0000256" key="3">
    <source>
        <dbReference type="ARBA" id="ARBA00022801"/>
    </source>
</evidence>
<dbReference type="PROSITE" id="PS01091">
    <property type="entry name" value="TATD_3"/>
    <property type="match status" value="1"/>
</dbReference>
<dbReference type="SUPFAM" id="SSF51556">
    <property type="entry name" value="Metallo-dependent hydrolases"/>
    <property type="match status" value="1"/>
</dbReference>
<dbReference type="PIRSF" id="PIRSF005902">
    <property type="entry name" value="DNase_TatD"/>
    <property type="match status" value="1"/>
</dbReference>
<dbReference type="PANTHER" id="PTHR46124:SF3">
    <property type="entry name" value="HYDROLASE"/>
    <property type="match status" value="1"/>
</dbReference>
<dbReference type="EMBL" id="VOLQ01000016">
    <property type="protein sequence ID" value="TWX66985.1"/>
    <property type="molecule type" value="Genomic_DNA"/>
</dbReference>
<organism evidence="6 8">
    <name type="scientific">Colwellia hornerae</name>
    <dbReference type="NCBI Taxonomy" id="89402"/>
    <lineage>
        <taxon>Bacteria</taxon>
        <taxon>Pseudomonadati</taxon>
        <taxon>Pseudomonadota</taxon>
        <taxon>Gammaproteobacteria</taxon>
        <taxon>Alteromonadales</taxon>
        <taxon>Colwelliaceae</taxon>
        <taxon>Colwellia</taxon>
    </lineage>
</organism>
<dbReference type="PANTHER" id="PTHR46124">
    <property type="entry name" value="D-AMINOACYL-TRNA DEACYLASE"/>
    <property type="match status" value="1"/>
</dbReference>
<proteinExistence type="inferred from homology"/>
<evidence type="ECO:0000256" key="1">
    <source>
        <dbReference type="ARBA" id="ARBA00009275"/>
    </source>
</evidence>
<dbReference type="Proteomes" id="UP000321525">
    <property type="component" value="Unassembled WGS sequence"/>
</dbReference>
<feature type="binding site" evidence="4">
    <location>
        <position position="168"/>
    </location>
    <ligand>
        <name>a divalent metal cation</name>
        <dbReference type="ChEBI" id="CHEBI:60240"/>
        <label>2</label>
    </ligand>
</feature>
<dbReference type="FunFam" id="3.20.20.140:FF:000005">
    <property type="entry name" value="TatD family hydrolase"/>
    <property type="match status" value="1"/>
</dbReference>
<evidence type="ECO:0000256" key="4">
    <source>
        <dbReference type="PIRSR" id="PIRSR005902-1"/>
    </source>
</evidence>
<dbReference type="EMBL" id="VOLR01000019">
    <property type="protein sequence ID" value="TWX57482.1"/>
    <property type="molecule type" value="Genomic_DNA"/>
</dbReference>
<dbReference type="GO" id="GO:0005829">
    <property type="term" value="C:cytosol"/>
    <property type="evidence" value="ECO:0007669"/>
    <property type="project" value="TreeGrafter"/>
</dbReference>
<dbReference type="AlphaFoldDB" id="A0A5C6QD35"/>
<dbReference type="GO" id="GO:0046872">
    <property type="term" value="F:metal ion binding"/>
    <property type="evidence" value="ECO:0007669"/>
    <property type="project" value="UniProtKB-KW"/>
</dbReference>
<dbReference type="Gene3D" id="3.20.20.140">
    <property type="entry name" value="Metal-dependent hydrolases"/>
    <property type="match status" value="1"/>
</dbReference>
<gene>
    <name evidence="5" type="ORF">ESZ26_13705</name>
    <name evidence="6" type="ORF">ESZ27_09855</name>
</gene>
<dbReference type="Pfam" id="PF01026">
    <property type="entry name" value="TatD_DNase"/>
    <property type="match status" value="1"/>
</dbReference>
<evidence type="ECO:0000313" key="7">
    <source>
        <dbReference type="Proteomes" id="UP000321525"/>
    </source>
</evidence>
<evidence type="ECO:0000313" key="6">
    <source>
        <dbReference type="EMBL" id="TWX66985.1"/>
    </source>
</evidence>
<protein>
    <submittedName>
        <fullName evidence="6">TatD family deoxyribonuclease</fullName>
    </submittedName>
</protein>
<dbReference type="InterPro" id="IPR018228">
    <property type="entry name" value="DNase_TatD-rel_CS"/>
</dbReference>
<feature type="binding site" evidence="4">
    <location>
        <position position="218"/>
    </location>
    <ligand>
        <name>a divalent metal cation</name>
        <dbReference type="ChEBI" id="CHEBI:60240"/>
        <label>1</label>
    </ligand>
</feature>
<feature type="binding site" evidence="4">
    <location>
        <position position="106"/>
    </location>
    <ligand>
        <name>a divalent metal cation</name>
        <dbReference type="ChEBI" id="CHEBI:60240"/>
        <label>1</label>
    </ligand>
</feature>
<feature type="binding site" evidence="4">
    <location>
        <position position="9"/>
    </location>
    <ligand>
        <name>a divalent metal cation</name>
        <dbReference type="ChEBI" id="CHEBI:60240"/>
        <label>1</label>
    </ligand>
</feature>
<accession>A0A5C6QD35</accession>
<sequence length="272" mass="30350">MKFTDSHCHLDFKAFTADGISSTNLLLEQCAKKNIHQIIIPAISPANWQNVLALANNNQGNPLNGCKVLACLGIHPWFLDGLQQTSLDSLAQKVSDNKTEIIAIGEAGLDGVIAKQQDNINQQMLFFEFQLNLAQQHKLPIIVHHRRTHNETITLLKQVKISRGGIIHAFSGSYQQACQYIDLGFKLGIGGTITYPRAEKTIKAIKRLPLSSLVLETDAPSMPLYGFQGEDNSPLRILDVFEKLVELRQESRAEIAEKIEQNITTLFQLNRV</sequence>
<dbReference type="CDD" id="cd01310">
    <property type="entry name" value="TatD_DNAse"/>
    <property type="match status" value="1"/>
</dbReference>
<keyword evidence="2 4" id="KW-0479">Metal-binding</keyword>
<evidence type="ECO:0000313" key="8">
    <source>
        <dbReference type="Proteomes" id="UP000321917"/>
    </source>
</evidence>
<dbReference type="InterPro" id="IPR001130">
    <property type="entry name" value="TatD-like"/>
</dbReference>
<comment type="similarity">
    <text evidence="1">Belongs to the metallo-dependent hydrolases superfamily. TatD-type hydrolase family.</text>
</comment>
<dbReference type="GO" id="GO:0016788">
    <property type="term" value="F:hydrolase activity, acting on ester bonds"/>
    <property type="evidence" value="ECO:0007669"/>
    <property type="project" value="InterPro"/>
</dbReference>
<dbReference type="InterPro" id="IPR032466">
    <property type="entry name" value="Metal_Hydrolase"/>
</dbReference>
<dbReference type="OrthoDB" id="9810005at2"/>
<name>A0A5C6QD35_9GAMM</name>
<feature type="binding site" evidence="4">
    <location>
        <position position="7"/>
    </location>
    <ligand>
        <name>a divalent metal cation</name>
        <dbReference type="ChEBI" id="CHEBI:60240"/>
        <label>1</label>
    </ligand>
</feature>
<comment type="caution">
    <text evidence="6">The sequence shown here is derived from an EMBL/GenBank/DDBJ whole genome shotgun (WGS) entry which is preliminary data.</text>
</comment>
<keyword evidence="3" id="KW-0378">Hydrolase</keyword>